<dbReference type="Proteomes" id="UP000187209">
    <property type="component" value="Unassembled WGS sequence"/>
</dbReference>
<reference evidence="5 6" key="1">
    <citation type="submission" date="2016-11" db="EMBL/GenBank/DDBJ databases">
        <title>The macronuclear genome of Stentor coeruleus: a giant cell with tiny introns.</title>
        <authorList>
            <person name="Slabodnick M."/>
            <person name="Ruby J.G."/>
            <person name="Reiff S.B."/>
            <person name="Swart E.C."/>
            <person name="Gosai S."/>
            <person name="Prabakaran S."/>
            <person name="Witkowska E."/>
            <person name="Larue G.E."/>
            <person name="Fisher S."/>
            <person name="Freeman R.M."/>
            <person name="Gunawardena J."/>
            <person name="Chu W."/>
            <person name="Stover N.A."/>
            <person name="Gregory B.D."/>
            <person name="Nowacki M."/>
            <person name="Derisi J."/>
            <person name="Roy S.W."/>
            <person name="Marshall W.F."/>
            <person name="Sood P."/>
        </authorList>
    </citation>
    <scope>NUCLEOTIDE SEQUENCE [LARGE SCALE GENOMIC DNA]</scope>
    <source>
        <strain evidence="5">WM001</strain>
    </source>
</reference>
<keyword evidence="6" id="KW-1185">Reference proteome</keyword>
<dbReference type="GO" id="GO:0008270">
    <property type="term" value="F:zinc ion binding"/>
    <property type="evidence" value="ECO:0007669"/>
    <property type="project" value="UniProtKB-KW"/>
</dbReference>
<dbReference type="Gene3D" id="3.30.40.10">
    <property type="entry name" value="Zinc/RING finger domain, C3HC4 (zinc finger)"/>
    <property type="match status" value="1"/>
</dbReference>
<feature type="region of interest" description="Disordered" evidence="4">
    <location>
        <begin position="349"/>
        <end position="378"/>
    </location>
</feature>
<keyword evidence="2" id="KW-0863">Zinc-finger</keyword>
<proteinExistence type="predicted"/>
<evidence type="ECO:0000256" key="4">
    <source>
        <dbReference type="SAM" id="MobiDB-lite"/>
    </source>
</evidence>
<protein>
    <recommendedName>
        <fullName evidence="7">PHD-type domain-containing protein</fullName>
    </recommendedName>
</protein>
<evidence type="ECO:0008006" key="7">
    <source>
        <dbReference type="Google" id="ProtNLM"/>
    </source>
</evidence>
<evidence type="ECO:0000256" key="3">
    <source>
        <dbReference type="ARBA" id="ARBA00022833"/>
    </source>
</evidence>
<comment type="caution">
    <text evidence="5">The sequence shown here is derived from an EMBL/GenBank/DDBJ whole genome shotgun (WGS) entry which is preliminary data.</text>
</comment>
<evidence type="ECO:0000256" key="1">
    <source>
        <dbReference type="ARBA" id="ARBA00022723"/>
    </source>
</evidence>
<name>A0A1R2CNZ7_9CILI</name>
<evidence type="ECO:0000313" key="5">
    <source>
        <dbReference type="EMBL" id="OMJ90731.1"/>
    </source>
</evidence>
<dbReference type="EMBL" id="MPUH01000096">
    <property type="protein sequence ID" value="OMJ90731.1"/>
    <property type="molecule type" value="Genomic_DNA"/>
</dbReference>
<evidence type="ECO:0000256" key="2">
    <source>
        <dbReference type="ARBA" id="ARBA00022771"/>
    </source>
</evidence>
<accession>A0A1R2CNZ7</accession>
<sequence length="476" mass="55635">MEHTKSYFTGFDEITLINHAPFKLLAREDPNSQIFGNKDKCEVCNEDSAILLMTCSICGINVHNYCYDMQAFFSPWTCQACIFTLLMKESVKCIICDSYSGALRKYSQGWMHIICVKWPKIETKIAKPCGNCKILDSNITKCEDCSACFHPFCGYQYGMRKVSGHIKCELHCVCDKKLENKQAKVLVTEDPSGKLLIVEPVFNRTSDKLLKKPKVEDTVNQDYIKKISKGNDMKNYTKPKIEELNDKINKRSKLENKQRITKFKFFLGNVLRNFFWVICCDDNSSGNEIEIIHNDELEKEMIESKLLSKSINDNSIEENIIKIYGKPWGKPNLEADLIKIMKRQKTTESIAKPQKRMKIEEDDKECKKHNNEGDRRERKIKGNKQKYVQKELNYSPFSDKECFYSFKSPFIKEISFKKKCLKVELSNKFEDFLFQNSKIKKSSYELPDRLKKIFNRDEIFFKEFPDIVLEYSEVVS</sequence>
<dbReference type="InterPro" id="IPR013083">
    <property type="entry name" value="Znf_RING/FYVE/PHD"/>
</dbReference>
<dbReference type="OrthoDB" id="20839at2759"/>
<feature type="compositionally biased region" description="Basic and acidic residues" evidence="4">
    <location>
        <begin position="357"/>
        <end position="377"/>
    </location>
</feature>
<dbReference type="PROSITE" id="PS01359">
    <property type="entry name" value="ZF_PHD_1"/>
    <property type="match status" value="1"/>
</dbReference>
<dbReference type="InterPro" id="IPR019786">
    <property type="entry name" value="Zinc_finger_PHD-type_CS"/>
</dbReference>
<organism evidence="5 6">
    <name type="scientific">Stentor coeruleus</name>
    <dbReference type="NCBI Taxonomy" id="5963"/>
    <lineage>
        <taxon>Eukaryota</taxon>
        <taxon>Sar</taxon>
        <taxon>Alveolata</taxon>
        <taxon>Ciliophora</taxon>
        <taxon>Postciliodesmatophora</taxon>
        <taxon>Heterotrichea</taxon>
        <taxon>Heterotrichida</taxon>
        <taxon>Stentoridae</taxon>
        <taxon>Stentor</taxon>
    </lineage>
</organism>
<dbReference type="AlphaFoldDB" id="A0A1R2CNZ7"/>
<dbReference type="SUPFAM" id="SSF57903">
    <property type="entry name" value="FYVE/PHD zinc finger"/>
    <property type="match status" value="1"/>
</dbReference>
<dbReference type="InterPro" id="IPR011011">
    <property type="entry name" value="Znf_FYVE_PHD"/>
</dbReference>
<keyword evidence="3" id="KW-0862">Zinc</keyword>
<gene>
    <name evidence="5" type="ORF">SteCoe_6808</name>
</gene>
<evidence type="ECO:0000313" key="6">
    <source>
        <dbReference type="Proteomes" id="UP000187209"/>
    </source>
</evidence>
<keyword evidence="1" id="KW-0479">Metal-binding</keyword>